<name>A0ABD5F514_ENTAV</name>
<organism evidence="1 2">
    <name type="scientific">Enterococcus avium</name>
    <name type="common">Streptococcus avium</name>
    <dbReference type="NCBI Taxonomy" id="33945"/>
    <lineage>
        <taxon>Bacteria</taxon>
        <taxon>Bacillati</taxon>
        <taxon>Bacillota</taxon>
        <taxon>Bacilli</taxon>
        <taxon>Lactobacillales</taxon>
        <taxon>Enterococcaceae</taxon>
        <taxon>Enterococcus</taxon>
    </lineage>
</organism>
<protein>
    <submittedName>
        <fullName evidence="1">Uncharacterized protein</fullName>
    </submittedName>
</protein>
<sequence length="293" mass="31964">MACINCNSGGGSACCKMRAMDVVTPINDIRNGDKNFCFTRITDKICENLMNDEGINPSATHSNTDCDDLSSLNDLATGSLNNALMQLDMCDVYAYKCWLDSLLKWQWNVDKAIICAICGLWKIVHCLDEKTQQSVRTVKLWSGDRNAFDLPSMSISENLDLFDYLDLHLLFGTEHVVGRVSLEGGLGGVPTTVIMDKVSGNTSYSIAPGAIVAKEIGLNFPNQKTVKIDHFIWSITGSSTMSLDSVNPGVFCAFSNTAKTKAYNDSQDVDGDKPHKILMIEGIVSGETGSCFK</sequence>
<proteinExistence type="predicted"/>
<comment type="caution">
    <text evidence="1">The sequence shown here is derived from an EMBL/GenBank/DDBJ whole genome shotgun (WGS) entry which is preliminary data.</text>
</comment>
<reference evidence="1 2" key="1">
    <citation type="submission" date="2023-03" db="EMBL/GenBank/DDBJ databases">
        <authorList>
            <person name="Shen W."/>
            <person name="Cai J."/>
        </authorList>
    </citation>
    <scope>NUCLEOTIDE SEQUENCE [LARGE SCALE GENOMIC DNA]</scope>
    <source>
        <strain evidence="1 2">Y2</strain>
    </source>
</reference>
<evidence type="ECO:0000313" key="2">
    <source>
        <dbReference type="Proteomes" id="UP001264335"/>
    </source>
</evidence>
<accession>A0ABD5F514</accession>
<gene>
    <name evidence="1" type="ORF">P7D79_03715</name>
</gene>
<dbReference type="EMBL" id="JARPWY010000006">
    <property type="protein sequence ID" value="MDT2513337.1"/>
    <property type="molecule type" value="Genomic_DNA"/>
</dbReference>
<evidence type="ECO:0000313" key="1">
    <source>
        <dbReference type="EMBL" id="MDT2513337.1"/>
    </source>
</evidence>
<dbReference type="Proteomes" id="UP001264335">
    <property type="component" value="Unassembled WGS sequence"/>
</dbReference>
<dbReference type="AlphaFoldDB" id="A0ABD5F514"/>
<dbReference type="RefSeq" id="WP_311924184.1">
    <property type="nucleotide sequence ID" value="NZ_JARPWV010000038.1"/>
</dbReference>